<dbReference type="AlphaFoldDB" id="A0A8J3ID37"/>
<dbReference type="EMBL" id="BNJK01000001">
    <property type="protein sequence ID" value="GHO92111.1"/>
    <property type="molecule type" value="Genomic_DNA"/>
</dbReference>
<dbReference type="Pfam" id="PF06439">
    <property type="entry name" value="3keto-disac_hyd"/>
    <property type="match status" value="1"/>
</dbReference>
<proteinExistence type="predicted"/>
<dbReference type="GO" id="GO:0016787">
    <property type="term" value="F:hydrolase activity"/>
    <property type="evidence" value="ECO:0007669"/>
    <property type="project" value="InterPro"/>
</dbReference>
<dbReference type="Proteomes" id="UP000597444">
    <property type="component" value="Unassembled WGS sequence"/>
</dbReference>
<reference evidence="2" key="1">
    <citation type="submission" date="2020-10" db="EMBL/GenBank/DDBJ databases">
        <title>Taxonomic study of unclassified bacteria belonging to the class Ktedonobacteria.</title>
        <authorList>
            <person name="Yabe S."/>
            <person name="Wang C.M."/>
            <person name="Zheng Y."/>
            <person name="Sakai Y."/>
            <person name="Cavaletti L."/>
            <person name="Monciardini P."/>
            <person name="Donadio S."/>
        </authorList>
    </citation>
    <scope>NUCLEOTIDE SEQUENCE</scope>
    <source>
        <strain evidence="2">ID150040</strain>
    </source>
</reference>
<organism evidence="2 3">
    <name type="scientific">Reticulibacter mediterranei</name>
    <dbReference type="NCBI Taxonomy" id="2778369"/>
    <lineage>
        <taxon>Bacteria</taxon>
        <taxon>Bacillati</taxon>
        <taxon>Chloroflexota</taxon>
        <taxon>Ktedonobacteria</taxon>
        <taxon>Ktedonobacterales</taxon>
        <taxon>Reticulibacteraceae</taxon>
        <taxon>Reticulibacter</taxon>
    </lineage>
</organism>
<sequence>MFLTLIVLAVLVILSGIMLVFYTEVARPAQLRANATATMQSFTASTATANVYATGTAHVTATAHAKATTQAKATATAIQSVYANATSGSPAFGSSLAYQDDGNWDTYDAVGGGGCAFRDGALHSTIMKKSFYVPCFAKATDFDNFALETEVTIVKGDEGGVIFRGNDKTSKFYYFRIGRDGFYSLNVSKDDKNSTPLLYDTSSAIKKKAGDMNLLTVIARGKQIYLFINKQFVAGTTDGSYSAGEIGVFAGNNGNETDVAFSNVHVWSL</sequence>
<protein>
    <recommendedName>
        <fullName evidence="1">3-keto-alpha-glucoside-1,2-lyase/3-keto-2-hydroxy-glucal hydratase domain-containing protein</fullName>
    </recommendedName>
</protein>
<evidence type="ECO:0000259" key="1">
    <source>
        <dbReference type="Pfam" id="PF06439"/>
    </source>
</evidence>
<keyword evidence="3" id="KW-1185">Reference proteome</keyword>
<name>A0A8J3ID37_9CHLR</name>
<dbReference type="InterPro" id="IPR010496">
    <property type="entry name" value="AL/BT2_dom"/>
</dbReference>
<dbReference type="Gene3D" id="2.60.120.560">
    <property type="entry name" value="Exo-inulinase, domain 1"/>
    <property type="match status" value="1"/>
</dbReference>
<accession>A0A8J3ID37</accession>
<evidence type="ECO:0000313" key="3">
    <source>
        <dbReference type="Proteomes" id="UP000597444"/>
    </source>
</evidence>
<gene>
    <name evidence="2" type="ORF">KSF_021590</name>
</gene>
<evidence type="ECO:0000313" key="2">
    <source>
        <dbReference type="EMBL" id="GHO92111.1"/>
    </source>
</evidence>
<feature type="domain" description="3-keto-alpha-glucoside-1,2-lyase/3-keto-2-hydroxy-glucal hydratase" evidence="1">
    <location>
        <begin position="104"/>
        <end position="265"/>
    </location>
</feature>
<comment type="caution">
    <text evidence="2">The sequence shown here is derived from an EMBL/GenBank/DDBJ whole genome shotgun (WGS) entry which is preliminary data.</text>
</comment>